<gene>
    <name evidence="1" type="ORF">ACFFT3_11470</name>
</gene>
<evidence type="ECO:0000313" key="1">
    <source>
        <dbReference type="EMBL" id="MFB9272509.1"/>
    </source>
</evidence>
<dbReference type="Proteomes" id="UP001589665">
    <property type="component" value="Unassembled WGS sequence"/>
</dbReference>
<comment type="caution">
    <text evidence="1">The sequence shown here is derived from an EMBL/GenBank/DDBJ whole genome shotgun (WGS) entry which is preliminary data.</text>
</comment>
<reference evidence="1 2" key="1">
    <citation type="submission" date="2024-09" db="EMBL/GenBank/DDBJ databases">
        <authorList>
            <person name="Sun Q."/>
            <person name="Mori K."/>
        </authorList>
    </citation>
    <scope>NUCLEOTIDE SEQUENCE [LARGE SCALE GENOMIC DNA]</scope>
    <source>
        <strain evidence="1 2">JCM 13034</strain>
    </source>
</reference>
<sequence length="44" mass="4773">MKKLKLIFGLLLVAGFFAAIVLSNTSTDEQAIKKSGQMYIPTKG</sequence>
<dbReference type="RefSeq" id="WP_262711456.1">
    <property type="nucleotide sequence ID" value="NZ_BMNS01000013.1"/>
</dbReference>
<name>A0ABV5K1F3_9FLAO</name>
<evidence type="ECO:0000313" key="2">
    <source>
        <dbReference type="Proteomes" id="UP001589665"/>
    </source>
</evidence>
<dbReference type="EMBL" id="JBHMDX010000009">
    <property type="protein sequence ID" value="MFB9272509.1"/>
    <property type="molecule type" value="Genomic_DNA"/>
</dbReference>
<protein>
    <submittedName>
        <fullName evidence="1">Uncharacterized protein</fullName>
    </submittedName>
</protein>
<accession>A0ABV5K1F3</accession>
<organism evidence="1 2">
    <name type="scientific">Lutibacter litoralis</name>
    <dbReference type="NCBI Taxonomy" id="321268"/>
    <lineage>
        <taxon>Bacteria</taxon>
        <taxon>Pseudomonadati</taxon>
        <taxon>Bacteroidota</taxon>
        <taxon>Flavobacteriia</taxon>
        <taxon>Flavobacteriales</taxon>
        <taxon>Flavobacteriaceae</taxon>
        <taxon>Lutibacter</taxon>
    </lineage>
</organism>
<proteinExistence type="predicted"/>
<keyword evidence="2" id="KW-1185">Reference proteome</keyword>